<dbReference type="AlphaFoldDB" id="A0A9Q9SSN8"/>
<protein>
    <submittedName>
        <fullName evidence="1">Uncharacterized protein</fullName>
    </submittedName>
</protein>
<reference evidence="1" key="1">
    <citation type="journal article" date="2017" name="Proc. Natl. Acad. Sci. U.S.A.">
        <title>Comparative genomics uncovers the prolific and distinctive metabolic potential of the cyanobacterial genus Moorea.</title>
        <authorList>
            <person name="Leao T."/>
            <person name="Castelao G."/>
            <person name="Korobeynikov A."/>
            <person name="Monroe E.A."/>
            <person name="Podell S."/>
            <person name="Glukhov E."/>
            <person name="Allen E.E."/>
            <person name="Gerwick W.H."/>
            <person name="Gerwick L."/>
        </authorList>
    </citation>
    <scope>NUCLEOTIDE SEQUENCE</scope>
    <source>
        <strain evidence="1">JHB</strain>
    </source>
</reference>
<dbReference type="Proteomes" id="UP000176944">
    <property type="component" value="Chromosome"/>
</dbReference>
<dbReference type="EMBL" id="CP017708">
    <property type="protein sequence ID" value="WAN68910.1"/>
    <property type="molecule type" value="Genomic_DNA"/>
</dbReference>
<accession>A0A9Q9SSN8</accession>
<proteinExistence type="predicted"/>
<name>A0A9Q9SSN8_MOOP1</name>
<evidence type="ECO:0000313" key="1">
    <source>
        <dbReference type="EMBL" id="WAN68910.1"/>
    </source>
</evidence>
<sequence length="79" mass="8879">MLTCFILNGFLLNPADSAYGGLHNYQVRFPHLIIKFATGRTSGTQDCFPTSDFRLPCSLFPVPVIRCSLFPKIQKFVPN</sequence>
<organism evidence="1">
    <name type="scientific">Moorena producens (strain JHB)</name>
    <dbReference type="NCBI Taxonomy" id="1454205"/>
    <lineage>
        <taxon>Bacteria</taxon>
        <taxon>Bacillati</taxon>
        <taxon>Cyanobacteriota</taxon>
        <taxon>Cyanophyceae</taxon>
        <taxon>Coleofasciculales</taxon>
        <taxon>Coleofasciculaceae</taxon>
        <taxon>Moorena</taxon>
    </lineage>
</organism>
<gene>
    <name evidence="1" type="ORF">BJP36_41845</name>
</gene>
<reference evidence="1" key="2">
    <citation type="submission" date="2022-10" db="EMBL/GenBank/DDBJ databases">
        <authorList>
            <person name="Ngo T.-E."/>
        </authorList>
    </citation>
    <scope>NUCLEOTIDE SEQUENCE</scope>
    <source>
        <strain evidence="1">JHB</strain>
    </source>
</reference>